<dbReference type="GO" id="GO:1901981">
    <property type="term" value="F:phosphatidylinositol phosphate binding"/>
    <property type="evidence" value="ECO:0007669"/>
    <property type="project" value="TreeGrafter"/>
</dbReference>
<evidence type="ECO:0000313" key="6">
    <source>
        <dbReference type="EMBL" id="KAK6629097.1"/>
    </source>
</evidence>
<organism evidence="6 7">
    <name type="scientific">Polyplax serrata</name>
    <name type="common">Common mouse louse</name>
    <dbReference type="NCBI Taxonomy" id="468196"/>
    <lineage>
        <taxon>Eukaryota</taxon>
        <taxon>Metazoa</taxon>
        <taxon>Ecdysozoa</taxon>
        <taxon>Arthropoda</taxon>
        <taxon>Hexapoda</taxon>
        <taxon>Insecta</taxon>
        <taxon>Pterygota</taxon>
        <taxon>Neoptera</taxon>
        <taxon>Paraneoptera</taxon>
        <taxon>Psocodea</taxon>
        <taxon>Troctomorpha</taxon>
        <taxon>Phthiraptera</taxon>
        <taxon>Anoplura</taxon>
        <taxon>Polyplacidae</taxon>
        <taxon>Polyplax</taxon>
    </lineage>
</organism>
<feature type="region of interest" description="Disordered" evidence="4">
    <location>
        <begin position="464"/>
        <end position="490"/>
    </location>
</feature>
<dbReference type="SMART" id="SM00800">
    <property type="entry name" value="uDENN"/>
    <property type="match status" value="1"/>
</dbReference>
<keyword evidence="2" id="KW-0344">Guanine-nucleotide releasing factor</keyword>
<evidence type="ECO:0000256" key="4">
    <source>
        <dbReference type="SAM" id="MobiDB-lite"/>
    </source>
</evidence>
<dbReference type="AlphaFoldDB" id="A0AAN8PMZ6"/>
<dbReference type="GO" id="GO:0005085">
    <property type="term" value="F:guanyl-nucleotide exchange factor activity"/>
    <property type="evidence" value="ECO:0007669"/>
    <property type="project" value="UniProtKB-KW"/>
</dbReference>
<name>A0AAN8PMZ6_POLSC</name>
<keyword evidence="3" id="KW-0968">Cytoplasmic vesicle</keyword>
<evidence type="ECO:0000256" key="3">
    <source>
        <dbReference type="ARBA" id="ARBA00023329"/>
    </source>
</evidence>
<sequence length="840" mass="95017">MGSRIREDVENLYLCFCEVARPESMHTDAWIIQKFPDTYMDDHILKSVPRFTFPCEFENTNVQHFSFVLTDLDSKWTFGFCRHDPKTETALVFLSHLPWHEVFVKVLNSVAELIRSSVPEELDNFLYILLQSKVPLPGTTLSFSYNNGQNVFECQSPSQFQLPKIPQNRNLTEYYNAVDISNMLVIFASMLYERRIIFVSKKLYRLSACVQAANSIIYPMHWQHIFIPVLPKHLCECLLAPMPFLIGVPASLWENVHKSDIGDVVVLDADNNSIQTPFSDVDSLPQDVVKFLRSQLKNRSALIGDGFARVFLKALVQLIGGYRDALKLQQGQKITFSQEAFVESRPANMQPFLKDMLHLQIFQQFIDERLDLLNSGMGFSDEFEFEACNYSEKSSSKIKAQYKEWVSTMRSQGTAFFKTVKSKANPAVKSAVKSVKERGKDVKTAYRGIRLKVKREADNFREHANIKASISKPRSAPSSPTSHRTRPISFGNLDPIAAASTFKKQKRFPAQTNRFTEYVSLSPQSDEFLSPSDADTAGKVDIPSLNMDLMGDLQEVINRQCTISERTEVESFPSGYRIPNSEKRFNVFDEFEEKELPNVDLMTSGHSIKHAASFPMVKPSPTSNSFTHDFEKASQQIETFPFNSSSNSSFIATTAMNPFYPDLIQTSLKSNTKNPFVVTPPAQARVETKMEKCNGSGSVGDLIRLDSIPKEESFDPLDRTDSDETIAFPQGLINPLYPYFKVNGVTDDNSVGGTQPQQEQGKEISSNTSFLHRNSHVLGKSNFNKQDLELLKEYGMDFRSSNTTDLTKSVASVPPTSDPFELAFQDSTIIKKKSNWATFE</sequence>
<dbReference type="InterPro" id="IPR043153">
    <property type="entry name" value="DENN_C"/>
</dbReference>
<dbReference type="PANTHER" id="PTHR13196:SF14">
    <property type="entry name" value="UDENN DOMAIN-CONTAINING PROTEIN"/>
    <property type="match status" value="1"/>
</dbReference>
<evidence type="ECO:0000256" key="1">
    <source>
        <dbReference type="ARBA" id="ARBA00004132"/>
    </source>
</evidence>
<dbReference type="GO" id="GO:0030136">
    <property type="term" value="C:clathrin-coated vesicle"/>
    <property type="evidence" value="ECO:0007669"/>
    <property type="project" value="UniProtKB-SubCell"/>
</dbReference>
<dbReference type="PANTHER" id="PTHR13196">
    <property type="entry name" value="DENN DOMAIN-CONTAINING"/>
    <property type="match status" value="1"/>
</dbReference>
<evidence type="ECO:0000256" key="2">
    <source>
        <dbReference type="ARBA" id="ARBA00022658"/>
    </source>
</evidence>
<dbReference type="Pfam" id="PF02141">
    <property type="entry name" value="DENN"/>
    <property type="match status" value="1"/>
</dbReference>
<dbReference type="Gene3D" id="6.10.140.1000">
    <property type="match status" value="1"/>
</dbReference>
<dbReference type="GO" id="GO:0005829">
    <property type="term" value="C:cytosol"/>
    <property type="evidence" value="ECO:0007669"/>
    <property type="project" value="TreeGrafter"/>
</dbReference>
<accession>A0AAN8PMZ6</accession>
<dbReference type="InterPro" id="IPR005112">
    <property type="entry name" value="dDENN_dom"/>
</dbReference>
<dbReference type="Gene3D" id="3.30.450.200">
    <property type="match status" value="1"/>
</dbReference>
<dbReference type="GO" id="GO:0032456">
    <property type="term" value="P:endocytic recycling"/>
    <property type="evidence" value="ECO:0007669"/>
    <property type="project" value="TreeGrafter"/>
</dbReference>
<proteinExistence type="predicted"/>
<dbReference type="Proteomes" id="UP001372834">
    <property type="component" value="Unassembled WGS sequence"/>
</dbReference>
<dbReference type="SMART" id="SM00801">
    <property type="entry name" value="dDENN"/>
    <property type="match status" value="1"/>
</dbReference>
<dbReference type="InterPro" id="IPR001194">
    <property type="entry name" value="cDENN_dom"/>
</dbReference>
<comment type="subcellular location">
    <subcellularLocation>
        <location evidence="1">Cytoplasmic vesicle</location>
        <location evidence="1">Clathrin-coated vesicle</location>
    </subcellularLocation>
</comment>
<dbReference type="InterPro" id="IPR040032">
    <property type="entry name" value="DENND1A/B/C"/>
</dbReference>
<dbReference type="GO" id="GO:0006897">
    <property type="term" value="P:endocytosis"/>
    <property type="evidence" value="ECO:0007669"/>
    <property type="project" value="TreeGrafter"/>
</dbReference>
<dbReference type="SMART" id="SM00799">
    <property type="entry name" value="DENN"/>
    <property type="match status" value="1"/>
</dbReference>
<dbReference type="FunFam" id="3.40.50.11500:FF:000001">
    <property type="entry name" value="Putative DENN domain-containing protein 1A"/>
    <property type="match status" value="1"/>
</dbReference>
<dbReference type="FunFam" id="3.30.450.200:FF:000003">
    <property type="entry name" value="DENN domain containing 1A"/>
    <property type="match status" value="1"/>
</dbReference>
<gene>
    <name evidence="6" type="ORF">RUM43_002914</name>
</gene>
<dbReference type="InterPro" id="IPR037516">
    <property type="entry name" value="Tripartite_DENN"/>
</dbReference>
<dbReference type="Pfam" id="PF03455">
    <property type="entry name" value="dDENN"/>
    <property type="match status" value="1"/>
</dbReference>
<evidence type="ECO:0000259" key="5">
    <source>
        <dbReference type="PROSITE" id="PS50211"/>
    </source>
</evidence>
<protein>
    <recommendedName>
        <fullName evidence="5">UDENN domain-containing protein</fullName>
    </recommendedName>
</protein>
<dbReference type="InterPro" id="IPR005113">
    <property type="entry name" value="uDENN_dom"/>
</dbReference>
<reference evidence="6 7" key="1">
    <citation type="submission" date="2023-10" db="EMBL/GenBank/DDBJ databases">
        <title>Genomes of two closely related lineages of the louse Polyplax serrata with different host specificities.</title>
        <authorList>
            <person name="Martinu J."/>
            <person name="Tarabai H."/>
            <person name="Stefka J."/>
            <person name="Hypsa V."/>
        </authorList>
    </citation>
    <scope>NUCLEOTIDE SEQUENCE [LARGE SCALE GENOMIC DNA]</scope>
    <source>
        <strain evidence="6">HR10_N</strain>
    </source>
</reference>
<evidence type="ECO:0000313" key="7">
    <source>
        <dbReference type="Proteomes" id="UP001372834"/>
    </source>
</evidence>
<dbReference type="Pfam" id="PF03456">
    <property type="entry name" value="uDENN"/>
    <property type="match status" value="1"/>
</dbReference>
<dbReference type="Gene3D" id="3.40.50.11500">
    <property type="match status" value="1"/>
</dbReference>
<feature type="domain" description="UDENN" evidence="5">
    <location>
        <begin position="12"/>
        <end position="376"/>
    </location>
</feature>
<dbReference type="PROSITE" id="PS50211">
    <property type="entry name" value="DENN"/>
    <property type="match status" value="1"/>
</dbReference>
<comment type="caution">
    <text evidence="6">The sequence shown here is derived from an EMBL/GenBank/DDBJ whole genome shotgun (WGS) entry which is preliminary data.</text>
</comment>
<dbReference type="EMBL" id="JAWJWE010000036">
    <property type="protein sequence ID" value="KAK6629097.1"/>
    <property type="molecule type" value="Genomic_DNA"/>
</dbReference>